<feature type="domain" description="LptD C-terminal" evidence="2">
    <location>
        <begin position="266"/>
        <end position="628"/>
    </location>
</feature>
<dbReference type="InterPro" id="IPR007543">
    <property type="entry name" value="LptD_C"/>
</dbReference>
<dbReference type="PANTHER" id="PTHR30189">
    <property type="entry name" value="LPS-ASSEMBLY PROTEIN"/>
    <property type="match status" value="1"/>
</dbReference>
<feature type="signal peptide" evidence="1">
    <location>
        <begin position="1"/>
        <end position="26"/>
    </location>
</feature>
<comment type="similarity">
    <text evidence="1">Belongs to the LptD family.</text>
</comment>
<dbReference type="GO" id="GO:0043165">
    <property type="term" value="P:Gram-negative-bacterium-type cell outer membrane assembly"/>
    <property type="evidence" value="ECO:0007669"/>
    <property type="project" value="UniProtKB-UniRule"/>
</dbReference>
<dbReference type="RefSeq" id="WP_004870449.1">
    <property type="nucleotide sequence ID" value="NZ_CP005986.1"/>
</dbReference>
<gene>
    <name evidence="1" type="primary">lptD</name>
    <name evidence="3" type="ORF">Acaty_c0389</name>
</gene>
<keyword evidence="1" id="KW-0472">Membrane</keyword>
<comment type="subcellular location">
    <subcellularLocation>
        <location evidence="1">Cell outer membrane</location>
    </subcellularLocation>
</comment>
<feature type="chain" id="PRO_5008980241" description="LPS-assembly protein LptD" evidence="1">
    <location>
        <begin position="27"/>
        <end position="708"/>
    </location>
</feature>
<name>A0A059ZMR0_ACICK</name>
<dbReference type="EMBL" id="CP005986">
    <property type="protein sequence ID" value="AIA54279.1"/>
    <property type="molecule type" value="Genomic_DNA"/>
</dbReference>
<dbReference type="InterPro" id="IPR020889">
    <property type="entry name" value="LipoPS_assembly_LptD"/>
</dbReference>
<dbReference type="GO" id="GO:0015920">
    <property type="term" value="P:lipopolysaccharide transport"/>
    <property type="evidence" value="ECO:0007669"/>
    <property type="project" value="InterPro"/>
</dbReference>
<comment type="caution">
    <text evidence="1">Lacks conserved residue(s) required for the propagation of feature annotation.</text>
</comment>
<keyword evidence="1" id="KW-0998">Cell outer membrane</keyword>
<dbReference type="HOGENOM" id="CLU_009039_0_0_6"/>
<comment type="function">
    <text evidence="1">Involved in the assembly of lipopolysaccharide (LPS) at the surface of the outer membrane.</text>
</comment>
<dbReference type="PANTHER" id="PTHR30189:SF1">
    <property type="entry name" value="LPS-ASSEMBLY PROTEIN LPTD"/>
    <property type="match status" value="1"/>
</dbReference>
<comment type="subunit">
    <text evidence="1">Component of the lipopolysaccharide transport and assembly complex.</text>
</comment>
<evidence type="ECO:0000313" key="3">
    <source>
        <dbReference type="EMBL" id="AIA54279.1"/>
    </source>
</evidence>
<reference evidence="3 4" key="1">
    <citation type="journal article" date="2009" name="J. Bacteriol.">
        <title>Draft genome sequence of the extremely acidophilic bacterium Acidithiobacillus caldus ATCC 51756 reveals metabolic versatility in the genus Acidithiobacillus.</title>
        <authorList>
            <person name="Valdes J."/>
            <person name="Quatrini R."/>
            <person name="Hallberg K."/>
            <person name="Dopson M."/>
            <person name="Valenzuela P.D."/>
            <person name="Holmes D.S."/>
        </authorList>
    </citation>
    <scope>NUCLEOTIDE SEQUENCE [LARGE SCALE GENOMIC DNA]</scope>
    <source>
        <strain evidence="4">ATCC 51756 / DSM 8584 / KU</strain>
    </source>
</reference>
<dbReference type="KEGG" id="acz:Acaty_c0389"/>
<protein>
    <recommendedName>
        <fullName evidence="1">LPS-assembly protein LptD</fullName>
    </recommendedName>
</protein>
<dbReference type="GO" id="GO:0009279">
    <property type="term" value="C:cell outer membrane"/>
    <property type="evidence" value="ECO:0007669"/>
    <property type="project" value="UniProtKB-SubCell"/>
</dbReference>
<accession>A0A059ZMR0</accession>
<evidence type="ECO:0000256" key="1">
    <source>
        <dbReference type="HAMAP-Rule" id="MF_01411"/>
    </source>
</evidence>
<dbReference type="InterPro" id="IPR050218">
    <property type="entry name" value="LptD"/>
</dbReference>
<dbReference type="Proteomes" id="UP000005522">
    <property type="component" value="Chromosome"/>
</dbReference>
<dbReference type="eggNOG" id="COG1452">
    <property type="taxonomic scope" value="Bacteria"/>
</dbReference>
<dbReference type="Pfam" id="PF04453">
    <property type="entry name" value="LptD"/>
    <property type="match status" value="1"/>
</dbReference>
<dbReference type="HAMAP" id="MF_01411">
    <property type="entry name" value="LPS_assembly_LptD"/>
    <property type="match status" value="1"/>
</dbReference>
<keyword evidence="1" id="KW-0732">Signal</keyword>
<dbReference type="GO" id="GO:1990351">
    <property type="term" value="C:transporter complex"/>
    <property type="evidence" value="ECO:0007669"/>
    <property type="project" value="TreeGrafter"/>
</dbReference>
<proteinExistence type="inferred from homology"/>
<sequence precursor="true">MPRVAPWRWSLLVLLGLAPGAWGSPAGPITLYADHVQGVASGHWTASGDVEVLYGDRRLYADEVHYRQDEDEIIATGHVRMVSPGLVTAAPKAIVHVQANQGIVLQPRYLLEAQHGHGHAKKGEELGKGRYRLNEACYTTCDGKVPAWQLWSSQLDLNQNDDYVTTRNTTLNVFGLPIFWLPYLSFPLKRHSGFLTPTFGSSTVNGLTLGIPYYFDIAPNLDDTLTVLGFTKRGVMLQNQFRYLEPSYSGRLNLDLLPADRLTHNTVWAISWQHQQNLGDGFSLATNINRVSYRNFLADFGSSAGFGSSFLGGIGNAPYLTSTAGVYYGNAHIDAGAVLQNYQELAPGGVAPYSQLPYLYANGYWRVGNRGYFDWRSNFNYFYASAGPIGERLDLTPTFGWRFSRAWGFLDPKARLYYSYYQVQRNPPYSRAISRTLPALSLKGSLNFVRYGSADGVTVLQPIFKYLYIPLRAQNDIPLFDTSLPFSNYDSIFADNSLFSGSDRINGANQIIYGLQGSHQNAAGRQIWQAALGQIRYFNRQQIDLAGNIVPQNPQSDYFFQGEYSPLPNLYLLGSGQARSGWERLERADFRAQWLPGAGKVLNLDYRYTRNYVNQAGVSAAWPVFRQWRVLGSYQYDVADHKPLEELVGIGYDGGCWAAQLMVYHQILLGGQTNNAVYLEIVLRGLTSVGNASNGLLNQYVPGASMEF</sequence>
<evidence type="ECO:0000259" key="2">
    <source>
        <dbReference type="Pfam" id="PF04453"/>
    </source>
</evidence>
<organism evidence="3 4">
    <name type="scientific">Acidithiobacillus caldus (strain ATCC 51756 / DSM 8584 / KU)</name>
    <dbReference type="NCBI Taxonomy" id="637389"/>
    <lineage>
        <taxon>Bacteria</taxon>
        <taxon>Pseudomonadati</taxon>
        <taxon>Pseudomonadota</taxon>
        <taxon>Acidithiobacillia</taxon>
        <taxon>Acidithiobacillales</taxon>
        <taxon>Acidithiobacillaceae</taxon>
        <taxon>Acidithiobacillus</taxon>
    </lineage>
</organism>
<evidence type="ECO:0000313" key="4">
    <source>
        <dbReference type="Proteomes" id="UP000005522"/>
    </source>
</evidence>
<dbReference type="AlphaFoldDB" id="A0A059ZMR0"/>